<keyword evidence="1" id="KW-0472">Membrane</keyword>
<comment type="caution">
    <text evidence="3">The sequence shown here is derived from an EMBL/GenBank/DDBJ whole genome shotgun (WGS) entry which is preliminary data.</text>
</comment>
<evidence type="ECO:0000259" key="2">
    <source>
        <dbReference type="Pfam" id="PF02953"/>
    </source>
</evidence>
<keyword evidence="1" id="KW-0813">Transport</keyword>
<keyword evidence="1" id="KW-0653">Protein transport</keyword>
<keyword evidence="1" id="KW-0999">Mitochondrion inner membrane</keyword>
<dbReference type="EMBL" id="JBAMIC010000013">
    <property type="protein sequence ID" value="KAK7097659.1"/>
    <property type="molecule type" value="Genomic_DNA"/>
</dbReference>
<keyword evidence="1" id="KW-1015">Disulfide bond</keyword>
<keyword evidence="1" id="KW-0143">Chaperone</keyword>
<proteinExistence type="inferred from homology"/>
<dbReference type="Pfam" id="PF02953">
    <property type="entry name" value="zf-Tim10_DDP"/>
    <property type="match status" value="1"/>
</dbReference>
<evidence type="ECO:0000313" key="3">
    <source>
        <dbReference type="EMBL" id="KAK7097659.1"/>
    </source>
</evidence>
<sequence length="87" mass="9930">MSFDSKLPSTGEGVDPELQGFIQMETQRAQFQGQVHKLTDLCWDQCVDKPRDKLDSRTETCMSNCVERFIDTSLSIATRFQKILQGN</sequence>
<comment type="domain">
    <text evidence="1">The twin CX3C motif contains 4 conserved Cys residues that form 2 disulfide bonds in the mitochondrial intermembrane space.</text>
</comment>
<dbReference type="GO" id="GO:0015031">
    <property type="term" value="P:protein transport"/>
    <property type="evidence" value="ECO:0007669"/>
    <property type="project" value="UniProtKB-KW"/>
</dbReference>
<protein>
    <recommendedName>
        <fullName evidence="1">Mitochondrial import inner membrane translocase subunit</fullName>
    </recommendedName>
</protein>
<dbReference type="Gene3D" id="1.10.287.810">
    <property type="entry name" value="Mitochondrial import inner membrane translocase subunit tim13 like domains"/>
    <property type="match status" value="1"/>
</dbReference>
<keyword evidence="1" id="KW-0496">Mitochondrion</keyword>
<comment type="subcellular location">
    <subcellularLocation>
        <location evidence="1">Mitochondrion inner membrane</location>
        <topology evidence="1">Peripheral membrane protein</topology>
        <orientation evidence="1">Intermembrane side</orientation>
    </subcellularLocation>
</comment>
<dbReference type="InterPro" id="IPR004217">
    <property type="entry name" value="Tim10-like"/>
</dbReference>
<comment type="similarity">
    <text evidence="1">Belongs to the small Tim family.</text>
</comment>
<evidence type="ECO:0000256" key="1">
    <source>
        <dbReference type="RuleBase" id="RU367043"/>
    </source>
</evidence>
<keyword evidence="1" id="KW-0811">Translocation</keyword>
<dbReference type="AlphaFoldDB" id="A0AAN9B4I5"/>
<gene>
    <name evidence="3" type="ORF">V1264_004604</name>
</gene>
<accession>A0AAN9B4I5</accession>
<dbReference type="SUPFAM" id="SSF144122">
    <property type="entry name" value="Tim10-like"/>
    <property type="match status" value="1"/>
</dbReference>
<feature type="domain" description="Tim10-like" evidence="2">
    <location>
        <begin position="21"/>
        <end position="82"/>
    </location>
</feature>
<name>A0AAN9B4I5_9CAEN</name>
<dbReference type="GO" id="GO:0005743">
    <property type="term" value="C:mitochondrial inner membrane"/>
    <property type="evidence" value="ECO:0007669"/>
    <property type="project" value="UniProtKB-SubCell"/>
</dbReference>
<comment type="function">
    <text evidence="1">Mitochondrial intermembrane chaperone that participates in the import and insertion of some multi-pass transmembrane proteins into the mitochondrial inner membrane. Also required for the transfer of beta-barrel precursors from the TOM complex to the sorting and assembly machinery (SAM complex) of the outer membrane. Acts as a chaperone-like protein that protects the hydrophobic precursors from aggregation and guide them through the mitochondrial intermembrane space.</text>
</comment>
<evidence type="ECO:0000313" key="4">
    <source>
        <dbReference type="Proteomes" id="UP001374579"/>
    </source>
</evidence>
<keyword evidence="4" id="KW-1185">Reference proteome</keyword>
<dbReference type="InterPro" id="IPR035427">
    <property type="entry name" value="Tim10-like_dom_sf"/>
</dbReference>
<organism evidence="3 4">
    <name type="scientific">Littorina saxatilis</name>
    <dbReference type="NCBI Taxonomy" id="31220"/>
    <lineage>
        <taxon>Eukaryota</taxon>
        <taxon>Metazoa</taxon>
        <taxon>Spiralia</taxon>
        <taxon>Lophotrochozoa</taxon>
        <taxon>Mollusca</taxon>
        <taxon>Gastropoda</taxon>
        <taxon>Caenogastropoda</taxon>
        <taxon>Littorinimorpha</taxon>
        <taxon>Littorinoidea</taxon>
        <taxon>Littorinidae</taxon>
        <taxon>Littorina</taxon>
    </lineage>
</organism>
<dbReference type="Proteomes" id="UP001374579">
    <property type="component" value="Unassembled WGS sequence"/>
</dbReference>
<reference evidence="3 4" key="1">
    <citation type="submission" date="2024-02" db="EMBL/GenBank/DDBJ databases">
        <title>Chromosome-scale genome assembly of the rough periwinkle Littorina saxatilis.</title>
        <authorList>
            <person name="De Jode A."/>
            <person name="Faria R."/>
            <person name="Formenti G."/>
            <person name="Sims Y."/>
            <person name="Smith T.P."/>
            <person name="Tracey A."/>
            <person name="Wood J.M.D."/>
            <person name="Zagrodzka Z.B."/>
            <person name="Johannesson K."/>
            <person name="Butlin R.K."/>
            <person name="Leder E.H."/>
        </authorList>
    </citation>
    <scope>NUCLEOTIDE SEQUENCE [LARGE SCALE GENOMIC DNA]</scope>
    <source>
        <strain evidence="3">Snail1</strain>
        <tissue evidence="3">Muscle</tissue>
    </source>
</reference>
<comment type="subunit">
    <text evidence="1">Heterohexamer.</text>
</comment>